<name>A0A834U241_9FABA</name>
<gene>
    <name evidence="1" type="ORF">G2W53_019463</name>
</gene>
<evidence type="ECO:0000313" key="2">
    <source>
        <dbReference type="Proteomes" id="UP000634136"/>
    </source>
</evidence>
<comment type="caution">
    <text evidence="1">The sequence shown here is derived from an EMBL/GenBank/DDBJ whole genome shotgun (WGS) entry which is preliminary data.</text>
</comment>
<accession>A0A834U241</accession>
<dbReference type="EMBL" id="JAAIUW010000006">
    <property type="protein sequence ID" value="KAF7828299.1"/>
    <property type="molecule type" value="Genomic_DNA"/>
</dbReference>
<proteinExistence type="predicted"/>
<dbReference type="AlphaFoldDB" id="A0A834U241"/>
<sequence>MALSLDRESHTVLSKQSFKVRNAREKELKFHLVPHPQNKVDSRFRTPATPYVVAELG</sequence>
<keyword evidence="2" id="KW-1185">Reference proteome</keyword>
<reference evidence="1" key="1">
    <citation type="submission" date="2020-09" db="EMBL/GenBank/DDBJ databases">
        <title>Genome-Enabled Discovery of Anthraquinone Biosynthesis in Senna tora.</title>
        <authorList>
            <person name="Kang S.-H."/>
            <person name="Pandey R.P."/>
            <person name="Lee C.-M."/>
            <person name="Sim J.-S."/>
            <person name="Jeong J.-T."/>
            <person name="Choi B.-S."/>
            <person name="Jung M."/>
            <person name="Ginzburg D."/>
            <person name="Zhao K."/>
            <person name="Won S.Y."/>
            <person name="Oh T.-J."/>
            <person name="Yu Y."/>
            <person name="Kim N.-H."/>
            <person name="Lee O.R."/>
            <person name="Lee T.-H."/>
            <person name="Bashyal P."/>
            <person name="Kim T.-S."/>
            <person name="Lee W.-H."/>
            <person name="Kawkins C."/>
            <person name="Kim C.-K."/>
            <person name="Kim J.S."/>
            <person name="Ahn B.O."/>
            <person name="Rhee S.Y."/>
            <person name="Sohng J.K."/>
        </authorList>
    </citation>
    <scope>NUCLEOTIDE SEQUENCE</scope>
    <source>
        <tissue evidence="1">Leaf</tissue>
    </source>
</reference>
<dbReference type="Proteomes" id="UP000634136">
    <property type="component" value="Unassembled WGS sequence"/>
</dbReference>
<evidence type="ECO:0000313" key="1">
    <source>
        <dbReference type="EMBL" id="KAF7828299.1"/>
    </source>
</evidence>
<protein>
    <submittedName>
        <fullName evidence="1">Uncharacterized protein</fullName>
    </submittedName>
</protein>
<organism evidence="1 2">
    <name type="scientific">Senna tora</name>
    <dbReference type="NCBI Taxonomy" id="362788"/>
    <lineage>
        <taxon>Eukaryota</taxon>
        <taxon>Viridiplantae</taxon>
        <taxon>Streptophyta</taxon>
        <taxon>Embryophyta</taxon>
        <taxon>Tracheophyta</taxon>
        <taxon>Spermatophyta</taxon>
        <taxon>Magnoliopsida</taxon>
        <taxon>eudicotyledons</taxon>
        <taxon>Gunneridae</taxon>
        <taxon>Pentapetalae</taxon>
        <taxon>rosids</taxon>
        <taxon>fabids</taxon>
        <taxon>Fabales</taxon>
        <taxon>Fabaceae</taxon>
        <taxon>Caesalpinioideae</taxon>
        <taxon>Cassia clade</taxon>
        <taxon>Senna</taxon>
    </lineage>
</organism>